<reference evidence="2 3" key="1">
    <citation type="journal article" date="2013" name="ISME J.">
        <title>By their genes ye shall know them: genomic signatures of predatory bacteria.</title>
        <authorList>
            <person name="Pasternak Z."/>
            <person name="Pietrokovski S."/>
            <person name="Rotem O."/>
            <person name="Gophna U."/>
            <person name="Lurie-Weinberger M.N."/>
            <person name="Jurkevitch E."/>
        </authorList>
    </citation>
    <scope>NUCLEOTIDE SEQUENCE [LARGE SCALE GENOMIC DNA]</scope>
    <source>
        <strain evidence="2 3">JSS</strain>
    </source>
</reference>
<accession>M4V9G2</accession>
<dbReference type="HOGENOM" id="CLU_1131853_0_0_7"/>
<dbReference type="EMBL" id="CP003537">
    <property type="protein sequence ID" value="AGH95080.1"/>
    <property type="molecule type" value="Genomic_DNA"/>
</dbReference>
<keyword evidence="1" id="KW-1133">Transmembrane helix</keyword>
<proteinExistence type="predicted"/>
<keyword evidence="1" id="KW-0472">Membrane</keyword>
<dbReference type="Proteomes" id="UP000012040">
    <property type="component" value="Chromosome"/>
</dbReference>
<gene>
    <name evidence="2" type="ORF">A11Q_862</name>
</gene>
<dbReference type="KEGG" id="bex:A11Q_862"/>
<evidence type="ECO:0000256" key="1">
    <source>
        <dbReference type="SAM" id="Phobius"/>
    </source>
</evidence>
<sequence length="245" mass="27059">MNIKNHHYVFIAIILVAAILVRYDLNRRVANINTTTPVAIDSTAQSPIAREAAPMMAVAPTVTPAVPTQDLEEAFRQKFFTEASEIMKSQGDADGVERKLRALAAGMNQRDVQALYEVISDENQDGEKRALAVELLSIKNDTASLTVLQNFVANKKTVNGTEWDPKKEIETILRAQAVESIAAYPQKDIALSTLSFLQRRVDEAFLNDRIGRASANLTGDPVFQLQPQMTQPQPVLDDSIRGLVQ</sequence>
<protein>
    <submittedName>
        <fullName evidence="2">Uncharacterized protein</fullName>
    </submittedName>
</protein>
<evidence type="ECO:0000313" key="3">
    <source>
        <dbReference type="Proteomes" id="UP000012040"/>
    </source>
</evidence>
<name>M4V9G2_9BACT</name>
<keyword evidence="1" id="KW-0812">Transmembrane</keyword>
<evidence type="ECO:0000313" key="2">
    <source>
        <dbReference type="EMBL" id="AGH95080.1"/>
    </source>
</evidence>
<keyword evidence="3" id="KW-1185">Reference proteome</keyword>
<feature type="transmembrane region" description="Helical" evidence="1">
    <location>
        <begin position="6"/>
        <end position="23"/>
    </location>
</feature>
<dbReference type="RefSeq" id="WP_015469570.1">
    <property type="nucleotide sequence ID" value="NC_020813.1"/>
</dbReference>
<organism evidence="2 3">
    <name type="scientific">Pseudobdellovibrio exovorus JSS</name>
    <dbReference type="NCBI Taxonomy" id="1184267"/>
    <lineage>
        <taxon>Bacteria</taxon>
        <taxon>Pseudomonadati</taxon>
        <taxon>Bdellovibrionota</taxon>
        <taxon>Bdellovibrionia</taxon>
        <taxon>Bdellovibrionales</taxon>
        <taxon>Pseudobdellovibrionaceae</taxon>
        <taxon>Pseudobdellovibrio</taxon>
    </lineage>
</organism>
<dbReference type="AlphaFoldDB" id="M4V9G2"/>
<dbReference type="PATRIC" id="fig|1184267.3.peg.873"/>
<dbReference type="STRING" id="1184267.A11Q_862"/>